<evidence type="ECO:0000256" key="4">
    <source>
        <dbReference type="ARBA" id="ARBA00023136"/>
    </source>
</evidence>
<dbReference type="Pfam" id="PF01490">
    <property type="entry name" value="Aa_trans"/>
    <property type="match status" value="2"/>
</dbReference>
<feature type="transmembrane region" description="Helical" evidence="7">
    <location>
        <begin position="197"/>
        <end position="218"/>
    </location>
</feature>
<protein>
    <recommendedName>
        <fullName evidence="8">Amino acid transporter transmembrane domain-containing protein</fullName>
    </recommendedName>
</protein>
<comment type="subcellular location">
    <subcellularLocation>
        <location evidence="1">Membrane</location>
        <topology evidence="1">Multi-pass membrane protein</topology>
    </subcellularLocation>
</comment>
<comment type="similarity">
    <text evidence="6">Belongs to the TMEM104 family.</text>
</comment>
<evidence type="ECO:0000256" key="6">
    <source>
        <dbReference type="ARBA" id="ARBA00038166"/>
    </source>
</evidence>
<dbReference type="EMBL" id="DS985242">
    <property type="protein sequence ID" value="EDV28377.1"/>
    <property type="molecule type" value="Genomic_DNA"/>
</dbReference>
<feature type="transmembrane region" description="Helical" evidence="7">
    <location>
        <begin position="408"/>
        <end position="433"/>
    </location>
</feature>
<evidence type="ECO:0000313" key="9">
    <source>
        <dbReference type="EMBL" id="EDV28377.1"/>
    </source>
</evidence>
<evidence type="ECO:0000256" key="1">
    <source>
        <dbReference type="ARBA" id="ARBA00004141"/>
    </source>
</evidence>
<dbReference type="PANTHER" id="PTHR16189:SF0">
    <property type="entry name" value="TRANSMEMBRANE PROTEIN 104"/>
    <property type="match status" value="1"/>
</dbReference>
<feature type="transmembrane region" description="Helical" evidence="7">
    <location>
        <begin position="340"/>
        <end position="362"/>
    </location>
</feature>
<evidence type="ECO:0000313" key="10">
    <source>
        <dbReference type="Proteomes" id="UP000009022"/>
    </source>
</evidence>
<evidence type="ECO:0000256" key="7">
    <source>
        <dbReference type="SAM" id="Phobius"/>
    </source>
</evidence>
<dbReference type="RefSeq" id="XP_002110211.1">
    <property type="nucleotide sequence ID" value="XM_002110175.1"/>
</dbReference>
<feature type="transmembrane region" description="Helical" evidence="7">
    <location>
        <begin position="454"/>
        <end position="478"/>
    </location>
</feature>
<dbReference type="PhylomeDB" id="B3RMK5"/>
<dbReference type="CTD" id="6750915"/>
<dbReference type="Proteomes" id="UP000009022">
    <property type="component" value="Unassembled WGS sequence"/>
</dbReference>
<feature type="transmembrane region" description="Helical" evidence="7">
    <location>
        <begin position="259"/>
        <end position="276"/>
    </location>
</feature>
<feature type="domain" description="Amino acid transporter transmembrane" evidence="8">
    <location>
        <begin position="18"/>
        <end position="68"/>
    </location>
</feature>
<dbReference type="InParanoid" id="B3RMK5"/>
<feature type="transmembrane region" description="Helical" evidence="7">
    <location>
        <begin position="12"/>
        <end position="30"/>
    </location>
</feature>
<dbReference type="OMA" id="GHREGHP"/>
<evidence type="ECO:0000256" key="2">
    <source>
        <dbReference type="ARBA" id="ARBA00022692"/>
    </source>
</evidence>
<feature type="transmembrane region" description="Helical" evidence="7">
    <location>
        <begin position="296"/>
        <end position="320"/>
    </location>
</feature>
<dbReference type="OrthoDB" id="294541at2759"/>
<feature type="transmembrane region" description="Helical" evidence="7">
    <location>
        <begin position="230"/>
        <end position="247"/>
    </location>
</feature>
<accession>B3RMK5</accession>
<keyword evidence="3 7" id="KW-1133">Transmembrane helix</keyword>
<organism evidence="9 10">
    <name type="scientific">Trichoplax adhaerens</name>
    <name type="common">Trichoplax reptans</name>
    <dbReference type="NCBI Taxonomy" id="10228"/>
    <lineage>
        <taxon>Eukaryota</taxon>
        <taxon>Metazoa</taxon>
        <taxon>Placozoa</taxon>
        <taxon>Uniplacotomia</taxon>
        <taxon>Trichoplacea</taxon>
        <taxon>Trichoplacidae</taxon>
        <taxon>Trichoplax</taxon>
    </lineage>
</organism>
<proteinExistence type="inferred from homology"/>
<dbReference type="KEGG" id="tad:TRIADDRAFT_21298"/>
<evidence type="ECO:0000259" key="8">
    <source>
        <dbReference type="Pfam" id="PF01490"/>
    </source>
</evidence>
<keyword evidence="5" id="KW-0325">Glycoprotein</keyword>
<dbReference type="GeneID" id="6750915"/>
<feature type="transmembrane region" description="Helical" evidence="7">
    <location>
        <begin position="146"/>
        <end position="167"/>
    </location>
</feature>
<feature type="transmembrane region" description="Helical" evidence="7">
    <location>
        <begin position="42"/>
        <end position="64"/>
    </location>
</feature>
<name>B3RMK5_TRIAD</name>
<gene>
    <name evidence="9" type="ORF">TRIADDRAFT_21298</name>
</gene>
<dbReference type="AlphaFoldDB" id="B3RMK5"/>
<feature type="domain" description="Amino acid transporter transmembrane" evidence="8">
    <location>
        <begin position="130"/>
        <end position="442"/>
    </location>
</feature>
<dbReference type="FunCoup" id="B3RMK5">
    <property type="interactions" value="1119"/>
</dbReference>
<reference evidence="9 10" key="1">
    <citation type="journal article" date="2008" name="Nature">
        <title>The Trichoplax genome and the nature of placozoans.</title>
        <authorList>
            <person name="Srivastava M."/>
            <person name="Begovic E."/>
            <person name="Chapman J."/>
            <person name="Putnam N.H."/>
            <person name="Hellsten U."/>
            <person name="Kawashima T."/>
            <person name="Kuo A."/>
            <person name="Mitros T."/>
            <person name="Salamov A."/>
            <person name="Carpenter M.L."/>
            <person name="Signorovitch A.Y."/>
            <person name="Moreno M.A."/>
            <person name="Kamm K."/>
            <person name="Grimwood J."/>
            <person name="Schmutz J."/>
            <person name="Shapiro H."/>
            <person name="Grigoriev I.V."/>
            <person name="Buss L.W."/>
            <person name="Schierwater B."/>
            <person name="Dellaporta S.L."/>
            <person name="Rokhsar D.S."/>
        </authorList>
    </citation>
    <scope>NUCLEOTIDE SEQUENCE [LARGE SCALE GENOMIC DNA]</scope>
    <source>
        <strain evidence="9 10">Grell-BS-1999</strain>
    </source>
</reference>
<dbReference type="GO" id="GO:0016020">
    <property type="term" value="C:membrane"/>
    <property type="evidence" value="ECO:0007669"/>
    <property type="project" value="UniProtKB-SubCell"/>
</dbReference>
<keyword evidence="10" id="KW-1185">Reference proteome</keyword>
<evidence type="ECO:0000256" key="5">
    <source>
        <dbReference type="ARBA" id="ARBA00023180"/>
    </source>
</evidence>
<feature type="transmembrane region" description="Helical" evidence="7">
    <location>
        <begin position="382"/>
        <end position="402"/>
    </location>
</feature>
<dbReference type="InterPro" id="IPR013057">
    <property type="entry name" value="AA_transpt_TM"/>
</dbReference>
<evidence type="ECO:0000256" key="3">
    <source>
        <dbReference type="ARBA" id="ARBA00022989"/>
    </source>
</evidence>
<keyword evidence="2 7" id="KW-0812">Transmembrane</keyword>
<keyword evidence="4 7" id="KW-0472">Membrane</keyword>
<dbReference type="eggNOG" id="KOG3832">
    <property type="taxonomic scope" value="Eukaryota"/>
</dbReference>
<dbReference type="HOGENOM" id="CLU_025541_1_0_1"/>
<sequence length="481" mass="54035">MPSSLTEVGSSYPAYVGFIYVFNLVVGVGALTMPKAFAHTGWLLATIMLVLLAIISYITTTFIVESMAIANALDKTGQFQSNSDQEGETDKSINTERTPVLQTRKYLEIEINEIKREYISNVFEIKERVELGKMAGMFYNKVGNNFFYLCICIYLYGDLAIYAVAVAKSLTKVACNDLNGTGLNTSLPCWGNFTVGGAYRIFVAAFTICLGPFVFFNVQKTKYLQVTTSILRWLAFAMMLSITFIFLGSGKARGHPPVANFAGIPTFFGICIYSFMCQHSLPSMITPIREKKHVMYILLGDYVTVLAFYALLSHTAIFTFPIHSLEDLYTLNFTHYHVKFISFFLSLFPVFTLSSNFPIIGVTLRNNLKSLLLKEDKIYPFWIDRIVFPLLALIPPVTLALITKNLEFLAGITGSYAGVGVQYVIPSTLVYYGRKEARDKLGNEVNIYSSPFKHWLWIPVINIWAIACVVFVTINHIITKK</sequence>
<dbReference type="PANTHER" id="PTHR16189">
    <property type="entry name" value="TRANSMEMBRANE PROTEIN 104-RELATED"/>
    <property type="match status" value="1"/>
</dbReference>